<dbReference type="GO" id="GO:0051607">
    <property type="term" value="P:defense response to virus"/>
    <property type="evidence" value="ECO:0007669"/>
    <property type="project" value="UniProtKB-UniRule"/>
</dbReference>
<evidence type="ECO:0000256" key="7">
    <source>
        <dbReference type="ARBA" id="ARBA00023125"/>
    </source>
</evidence>
<dbReference type="InterPro" id="IPR042211">
    <property type="entry name" value="CRISPR-assoc_Cas1_N"/>
</dbReference>
<accession>A0A3M0BJV8</accession>
<keyword evidence="8 9" id="KW-0464">Manganese</keyword>
<comment type="caution">
    <text evidence="10">The sequence shown here is derived from an EMBL/GenBank/DDBJ whole genome shotgun (WGS) entry which is preliminary data.</text>
</comment>
<evidence type="ECO:0000256" key="2">
    <source>
        <dbReference type="ARBA" id="ARBA00022723"/>
    </source>
</evidence>
<dbReference type="AlphaFoldDB" id="A0A3M0BJV8"/>
<dbReference type="GO" id="GO:0003677">
    <property type="term" value="F:DNA binding"/>
    <property type="evidence" value="ECO:0007669"/>
    <property type="project" value="UniProtKB-KW"/>
</dbReference>
<feature type="binding site" evidence="9">
    <location>
        <position position="157"/>
    </location>
    <ligand>
        <name>Mn(2+)</name>
        <dbReference type="ChEBI" id="CHEBI:29035"/>
    </ligand>
</feature>
<dbReference type="PANTHER" id="PTHR43219">
    <property type="entry name" value="CRISPR-ASSOCIATED ENDONUCLEASE CAS1"/>
    <property type="match status" value="1"/>
</dbReference>
<keyword evidence="1 9" id="KW-0540">Nuclease</keyword>
<dbReference type="EMBL" id="REFO01000011">
    <property type="protein sequence ID" value="RMA96976.1"/>
    <property type="molecule type" value="Genomic_DNA"/>
</dbReference>
<dbReference type="CDD" id="cd09722">
    <property type="entry name" value="Cas1_I-B"/>
    <property type="match status" value="1"/>
</dbReference>
<feature type="binding site" evidence="9">
    <location>
        <position position="223"/>
    </location>
    <ligand>
        <name>Mn(2+)</name>
        <dbReference type="ChEBI" id="CHEBI:29035"/>
    </ligand>
</feature>
<evidence type="ECO:0000256" key="6">
    <source>
        <dbReference type="ARBA" id="ARBA00023118"/>
    </source>
</evidence>
<keyword evidence="3 9" id="KW-0255">Endonuclease</keyword>
<dbReference type="RefSeq" id="WP_121922772.1">
    <property type="nucleotide sequence ID" value="NZ_REFO01000011.1"/>
</dbReference>
<comment type="function">
    <text evidence="9">CRISPR (clustered regularly interspaced short palindromic repeat), is an adaptive immune system that provides protection against mobile genetic elements (viruses, transposable elements and conjugative plasmids). CRISPR clusters contain spacers, sequences complementary to antecedent mobile elements, and target invading nucleic acids. CRISPR clusters are transcribed and processed into CRISPR RNA (crRNA). Acts as a dsDNA endonuclease. Involved in the integration of spacer DNA into the CRISPR cassette.</text>
</comment>
<keyword evidence="7 9" id="KW-0238">DNA-binding</keyword>
<keyword evidence="4 9" id="KW-0378">Hydrolase</keyword>
<feature type="binding site" evidence="9">
    <location>
        <position position="238"/>
    </location>
    <ligand>
        <name>Mn(2+)</name>
        <dbReference type="ChEBI" id="CHEBI:29035"/>
    </ligand>
</feature>
<evidence type="ECO:0000256" key="5">
    <source>
        <dbReference type="ARBA" id="ARBA00022842"/>
    </source>
</evidence>
<organism evidence="10 11">
    <name type="scientific">Hydrogenothermus marinus</name>
    <dbReference type="NCBI Taxonomy" id="133270"/>
    <lineage>
        <taxon>Bacteria</taxon>
        <taxon>Pseudomonadati</taxon>
        <taxon>Aquificota</taxon>
        <taxon>Aquificia</taxon>
        <taxon>Aquificales</taxon>
        <taxon>Hydrogenothermaceae</taxon>
        <taxon>Hydrogenothermus</taxon>
    </lineage>
</organism>
<reference evidence="10 11" key="1">
    <citation type="submission" date="2018-10" db="EMBL/GenBank/DDBJ databases">
        <title>Genomic Encyclopedia of Archaeal and Bacterial Type Strains, Phase II (KMG-II): from individual species to whole genera.</title>
        <authorList>
            <person name="Goeker M."/>
        </authorList>
    </citation>
    <scope>NUCLEOTIDE SEQUENCE [LARGE SCALE GENOMIC DNA]</scope>
    <source>
        <strain evidence="10 11">VM1</strain>
    </source>
</reference>
<dbReference type="GO" id="GO:0004520">
    <property type="term" value="F:DNA endonuclease activity"/>
    <property type="evidence" value="ECO:0007669"/>
    <property type="project" value="InterPro"/>
</dbReference>
<evidence type="ECO:0000313" key="10">
    <source>
        <dbReference type="EMBL" id="RMA96976.1"/>
    </source>
</evidence>
<evidence type="ECO:0000256" key="1">
    <source>
        <dbReference type="ARBA" id="ARBA00022722"/>
    </source>
</evidence>
<keyword evidence="11" id="KW-1185">Reference proteome</keyword>
<dbReference type="EC" id="3.1.-.-" evidence="9"/>
<evidence type="ECO:0000313" key="11">
    <source>
        <dbReference type="Proteomes" id="UP000280842"/>
    </source>
</evidence>
<dbReference type="NCBIfam" id="TIGR00287">
    <property type="entry name" value="cas1"/>
    <property type="match status" value="1"/>
</dbReference>
<proteinExistence type="inferred from homology"/>
<protein>
    <recommendedName>
        <fullName evidence="9">CRISPR-associated endonuclease Cas1</fullName>
        <ecNumber evidence="9">3.1.-.-</ecNumber>
    </recommendedName>
</protein>
<dbReference type="Gene3D" id="1.20.120.920">
    <property type="entry name" value="CRISPR-associated endonuclease Cas1, C-terminal domain"/>
    <property type="match status" value="1"/>
</dbReference>
<dbReference type="PANTHER" id="PTHR43219:SF2">
    <property type="entry name" value="CRISPR-ASSOCIATED ENDONUCLEASE CAS1"/>
    <property type="match status" value="1"/>
</dbReference>
<dbReference type="InterPro" id="IPR042206">
    <property type="entry name" value="CRISPR-assoc_Cas1_C"/>
</dbReference>
<comment type="subunit">
    <text evidence="9">Homodimer, forms a heterotetramer with a Cas2 homodimer.</text>
</comment>
<dbReference type="Pfam" id="PF01867">
    <property type="entry name" value="Cas_Cas1"/>
    <property type="match status" value="1"/>
</dbReference>
<gene>
    <name evidence="9" type="primary">cas1</name>
    <name evidence="10" type="ORF">CLV39_0628</name>
</gene>
<evidence type="ECO:0000256" key="9">
    <source>
        <dbReference type="HAMAP-Rule" id="MF_01470"/>
    </source>
</evidence>
<dbReference type="Gene3D" id="3.100.10.20">
    <property type="entry name" value="CRISPR-associated endonuclease Cas1, N-terminal domain"/>
    <property type="match status" value="1"/>
</dbReference>
<dbReference type="GO" id="GO:0043571">
    <property type="term" value="P:maintenance of CRISPR repeat elements"/>
    <property type="evidence" value="ECO:0007669"/>
    <property type="project" value="UniProtKB-UniRule"/>
</dbReference>
<dbReference type="OrthoDB" id="9803119at2"/>
<dbReference type="NCBIfam" id="TIGR03641">
    <property type="entry name" value="cas1_HMARI"/>
    <property type="match status" value="1"/>
</dbReference>
<dbReference type="GO" id="GO:0046872">
    <property type="term" value="F:metal ion binding"/>
    <property type="evidence" value="ECO:0007669"/>
    <property type="project" value="UniProtKB-UniRule"/>
</dbReference>
<evidence type="ECO:0000256" key="4">
    <source>
        <dbReference type="ARBA" id="ARBA00022801"/>
    </source>
</evidence>
<dbReference type="Proteomes" id="UP000280842">
    <property type="component" value="Unassembled WGS sequence"/>
</dbReference>
<keyword evidence="2 9" id="KW-0479">Metal-binding</keyword>
<dbReference type="GO" id="GO:0016787">
    <property type="term" value="F:hydrolase activity"/>
    <property type="evidence" value="ECO:0007669"/>
    <property type="project" value="UniProtKB-KW"/>
</dbReference>
<evidence type="ECO:0000256" key="8">
    <source>
        <dbReference type="ARBA" id="ARBA00023211"/>
    </source>
</evidence>
<name>A0A3M0BJV8_9AQUI</name>
<keyword evidence="5 9" id="KW-0460">Magnesium</keyword>
<comment type="similarity">
    <text evidence="9">Belongs to the CRISPR-associated endonuclease Cas1 family.</text>
</comment>
<dbReference type="InterPro" id="IPR019858">
    <property type="entry name" value="CRISPR-assoc_Cas1_HMARI/TNEAP"/>
</dbReference>
<comment type="cofactor">
    <cofactor evidence="9">
        <name>Mg(2+)</name>
        <dbReference type="ChEBI" id="CHEBI:18420"/>
    </cofactor>
    <cofactor evidence="9">
        <name>Mn(2+)</name>
        <dbReference type="ChEBI" id="CHEBI:29035"/>
    </cofactor>
</comment>
<dbReference type="InterPro" id="IPR002729">
    <property type="entry name" value="CRISPR-assoc_Cas1"/>
</dbReference>
<evidence type="ECO:0000256" key="3">
    <source>
        <dbReference type="ARBA" id="ARBA00022759"/>
    </source>
</evidence>
<keyword evidence="6 9" id="KW-0051">Antiviral defense</keyword>
<sequence length="331" mass="39545">MARRFYINSNGRIRRKENTLYFEREIDGEIEKKALPINDIDSIYIFGEININTKALNFLAQNDIPLHIFNYYGYYSGSFLPRKKNVSGSLIVEQVKHHIDNQKRQYLAISFIEGAVYHILRNLRKNGINKDDYQDIEKELFPKIFKTKTPEELMAIEGNIRDKYYQLFNKIIENENFYIEKRDKRPPSNPINALISFGNTLMYNTVLTEIYRTQLEPTISYLHSPQEKRFSLSLDLAEIFKPFIVDPIIFSLINNQVISLNDFDTDLNYAYLNEEGRKKFLKAYEEKLAKTIKHRKLKRKVSYKQLIRLECYKLIKHFIEDEDYKPFKAWW</sequence>
<dbReference type="HAMAP" id="MF_01470">
    <property type="entry name" value="Cas1"/>
    <property type="match status" value="1"/>
</dbReference>